<feature type="compositionally biased region" description="Polar residues" evidence="1">
    <location>
        <begin position="900"/>
        <end position="932"/>
    </location>
</feature>
<feature type="compositionally biased region" description="Polar residues" evidence="1">
    <location>
        <begin position="667"/>
        <end position="677"/>
    </location>
</feature>
<name>A0ABM4VSE2_COFAR</name>
<feature type="compositionally biased region" description="Polar residues" evidence="1">
    <location>
        <begin position="722"/>
        <end position="738"/>
    </location>
</feature>
<gene>
    <name evidence="3" type="primary">LOC113710668</name>
</gene>
<dbReference type="GeneID" id="113710668"/>
<keyword evidence="2" id="KW-1185">Reference proteome</keyword>
<feature type="compositionally biased region" description="Low complexity" evidence="1">
    <location>
        <begin position="532"/>
        <end position="554"/>
    </location>
</feature>
<feature type="region of interest" description="Disordered" evidence="1">
    <location>
        <begin position="313"/>
        <end position="359"/>
    </location>
</feature>
<feature type="region of interest" description="Disordered" evidence="1">
    <location>
        <begin position="57"/>
        <end position="84"/>
    </location>
</feature>
<feature type="compositionally biased region" description="Basic and acidic residues" evidence="1">
    <location>
        <begin position="231"/>
        <end position="245"/>
    </location>
</feature>
<feature type="region of interest" description="Disordered" evidence="1">
    <location>
        <begin position="222"/>
        <end position="268"/>
    </location>
</feature>
<evidence type="ECO:0000256" key="1">
    <source>
        <dbReference type="SAM" id="MobiDB-lite"/>
    </source>
</evidence>
<feature type="compositionally biased region" description="Low complexity" evidence="1">
    <location>
        <begin position="337"/>
        <end position="348"/>
    </location>
</feature>
<evidence type="ECO:0000313" key="3">
    <source>
        <dbReference type="RefSeq" id="XP_071922448.1"/>
    </source>
</evidence>
<feature type="compositionally biased region" description="Basic and acidic residues" evidence="1">
    <location>
        <begin position="710"/>
        <end position="719"/>
    </location>
</feature>
<feature type="region of interest" description="Disordered" evidence="1">
    <location>
        <begin position="664"/>
        <end position="738"/>
    </location>
</feature>
<feature type="compositionally biased region" description="Polar residues" evidence="1">
    <location>
        <begin position="695"/>
        <end position="704"/>
    </location>
</feature>
<dbReference type="Proteomes" id="UP001652660">
    <property type="component" value="Chromosome 9e"/>
</dbReference>
<organism evidence="2 3">
    <name type="scientific">Coffea arabica</name>
    <name type="common">Arabian coffee</name>
    <dbReference type="NCBI Taxonomy" id="13443"/>
    <lineage>
        <taxon>Eukaryota</taxon>
        <taxon>Viridiplantae</taxon>
        <taxon>Streptophyta</taxon>
        <taxon>Embryophyta</taxon>
        <taxon>Tracheophyta</taxon>
        <taxon>Spermatophyta</taxon>
        <taxon>Magnoliopsida</taxon>
        <taxon>eudicotyledons</taxon>
        <taxon>Gunneridae</taxon>
        <taxon>Pentapetalae</taxon>
        <taxon>asterids</taxon>
        <taxon>lamiids</taxon>
        <taxon>Gentianales</taxon>
        <taxon>Rubiaceae</taxon>
        <taxon>Ixoroideae</taxon>
        <taxon>Gardenieae complex</taxon>
        <taxon>Bertiereae - Coffeeae clade</taxon>
        <taxon>Coffeeae</taxon>
        <taxon>Coffea</taxon>
    </lineage>
</organism>
<feature type="compositionally biased region" description="Low complexity" evidence="1">
    <location>
        <begin position="246"/>
        <end position="257"/>
    </location>
</feature>
<feature type="region of interest" description="Disordered" evidence="1">
    <location>
        <begin position="132"/>
        <end position="177"/>
    </location>
</feature>
<feature type="compositionally biased region" description="Low complexity" evidence="1">
    <location>
        <begin position="155"/>
        <end position="166"/>
    </location>
</feature>
<protein>
    <recommendedName>
        <fullName evidence="4">Protein PHYTOCHROME KINASE SUBSTRATE 1-like</fullName>
    </recommendedName>
</protein>
<dbReference type="InterPro" id="IPR045882">
    <property type="entry name" value="GPT1/2"/>
</dbReference>
<feature type="region of interest" description="Disordered" evidence="1">
    <location>
        <begin position="532"/>
        <end position="563"/>
    </location>
</feature>
<feature type="region of interest" description="Disordered" evidence="1">
    <location>
        <begin position="476"/>
        <end position="507"/>
    </location>
</feature>
<dbReference type="RefSeq" id="XP_071922448.1">
    <property type="nucleotide sequence ID" value="XM_072066347.1"/>
</dbReference>
<evidence type="ECO:0008006" key="4">
    <source>
        <dbReference type="Google" id="ProtNLM"/>
    </source>
</evidence>
<feature type="compositionally biased region" description="Low complexity" evidence="1">
    <location>
        <begin position="64"/>
        <end position="75"/>
    </location>
</feature>
<sequence>MESGIVKQELSFIYGDLEGEKLIDITEEDDDLLINSDYFDSLEDQYIRLSARYDNPNKHEGFKSPESQPSQEIESTPLEKLQQEGQKLSCHDFVPARPSYLRQSLAWDSAFFTSAGILDGDELTFINEGFRTAEMQRPPDTARYDNPNKHEGFKSPESQPSQEIESTPLEKLQQEGQKLSCHDFVPARPSYLRQSLAWDSAFFTSAGILDGDELTFINEGFRTAEMQRPPDTARYDNPNKHEGFKSPESQPSQEIESTPLEKLQQEGQKLSCHDFVPARPSYLRQSLAWDSAFFTSAGILDGDELTFINEGFRTAEMQRPPDTARYDNPNKHEGFKSPESQPSQEIESTPLEKLQQEGQKLSCHDFVPARPSYLRQSLAWDSAFFTSAGILDGDELTFINEGFRTAEMQRPPDTASRKTKIGIQNKIKSSALEGRNVNTQRSVKNKAEHMSKGEETPSLPLKAPKVLRRMTNALMGQSKSAKVENVAAKTSSGSRNSTVSDSTSTSDAAVRYLSKSKGLRNCRLSTQSLSLSNNFSSVSPAGSSFGMSSSGPGSRTKQKSNDTEVHFDTPVTLTRTNTQDEVNPSPHLTNNLHRKFTACLLNKQTNSLVLQSKQGSADASHVPTESRKKLKPSYLRMPSPKIGFFDEKSLIPTVGQGLQFHFEMQCTPPTKSGPTSRKTPDKPLKARTSSETRCMKHGSQSTNPVKDKKRRDVSSDGKLKSCSPQGWSTMKSGSDSSLRFQSGTCGETEEKFCSKCRKVHSGKCEQKRVGHTDERTRVKGRLNSRLSRDAMVQRTDPVLQPQPSAPVKKEKNSRKQHNANNSHSSVEDKAKTLANLKDQVNDLSRYFEVIDLSREMLTDQKEHDNGCPVSQVDNNISKLNGDNNVIMAHGQKQDMLPNTVPGSSPLSSSRTPLADKTSISNATGLFTQSTTIEKLAEKPSKSPAPEGLPNYKENTLALYEL</sequence>
<proteinExistence type="predicted"/>
<feature type="region of interest" description="Disordered" evidence="1">
    <location>
        <begin position="894"/>
        <end position="955"/>
    </location>
</feature>
<feature type="region of interest" description="Disordered" evidence="1">
    <location>
        <begin position="764"/>
        <end position="828"/>
    </location>
</feature>
<dbReference type="PANTHER" id="PTHR33737:SF2">
    <property type="entry name" value="OS12G0102700 PROTEIN"/>
    <property type="match status" value="1"/>
</dbReference>
<dbReference type="PANTHER" id="PTHR33737">
    <property type="entry name" value="OS05G0121800 PROTEIN"/>
    <property type="match status" value="1"/>
</dbReference>
<evidence type="ECO:0000313" key="2">
    <source>
        <dbReference type="Proteomes" id="UP001652660"/>
    </source>
</evidence>
<reference evidence="3" key="1">
    <citation type="submission" date="2025-08" db="UniProtKB">
        <authorList>
            <consortium name="RefSeq"/>
        </authorList>
    </citation>
    <scope>IDENTIFICATION</scope>
    <source>
        <tissue evidence="3">Leaves</tissue>
    </source>
</reference>
<feature type="compositionally biased region" description="Basic and acidic residues" evidence="1">
    <location>
        <begin position="140"/>
        <end position="154"/>
    </location>
</feature>
<feature type="compositionally biased region" description="Basic and acidic residues" evidence="1">
    <location>
        <begin position="322"/>
        <end position="336"/>
    </location>
</feature>
<feature type="compositionally biased region" description="Basic and acidic residues" evidence="1">
    <location>
        <begin position="678"/>
        <end position="694"/>
    </location>
</feature>
<feature type="compositionally biased region" description="Basic and acidic residues" evidence="1">
    <location>
        <begin position="764"/>
        <end position="777"/>
    </location>
</feature>
<feature type="compositionally biased region" description="Low complexity" evidence="1">
    <location>
        <begin position="490"/>
        <end position="506"/>
    </location>
</feature>
<accession>A0ABM4VSE2</accession>